<reference evidence="7 8" key="1">
    <citation type="submission" date="2021-04" db="EMBL/GenBank/DDBJ databases">
        <title>Draft genome sequence of Paenibacillus cisolokensis, LC2-13A.</title>
        <authorList>
            <person name="Uke A."/>
            <person name="Chhe C."/>
            <person name="Baramee S."/>
            <person name="Kosugi A."/>
        </authorList>
    </citation>
    <scope>NUCLEOTIDE SEQUENCE [LARGE SCALE GENOMIC DNA]</scope>
    <source>
        <strain evidence="7 8">LC2-13A</strain>
    </source>
</reference>
<evidence type="ECO:0000313" key="7">
    <source>
        <dbReference type="EMBL" id="GIQ67103.1"/>
    </source>
</evidence>
<accession>A0ABQ4NFR5</accession>
<feature type="transmembrane region" description="Helical" evidence="5">
    <location>
        <begin position="194"/>
        <end position="215"/>
    </location>
</feature>
<keyword evidence="8" id="KW-1185">Reference proteome</keyword>
<comment type="caution">
    <text evidence="7">The sequence shown here is derived from an EMBL/GenBank/DDBJ whole genome shotgun (WGS) entry which is preliminary data.</text>
</comment>
<proteinExistence type="inferred from homology"/>
<feature type="transmembrane region" description="Helical" evidence="5">
    <location>
        <begin position="137"/>
        <end position="155"/>
    </location>
</feature>
<keyword evidence="5" id="KW-1003">Cell membrane</keyword>
<evidence type="ECO:0000313" key="8">
    <source>
        <dbReference type="Proteomes" id="UP000680304"/>
    </source>
</evidence>
<dbReference type="InterPro" id="IPR013525">
    <property type="entry name" value="ABC2_TM"/>
</dbReference>
<dbReference type="InterPro" id="IPR000412">
    <property type="entry name" value="ABC_2_transport"/>
</dbReference>
<dbReference type="PANTHER" id="PTHR43229:SF2">
    <property type="entry name" value="NODULATION PROTEIN J"/>
    <property type="match status" value="1"/>
</dbReference>
<dbReference type="InterPro" id="IPR051784">
    <property type="entry name" value="Nod_factor_ABC_transporter"/>
</dbReference>
<dbReference type="PIRSF" id="PIRSF006648">
    <property type="entry name" value="DrrB"/>
    <property type="match status" value="1"/>
</dbReference>
<feature type="domain" description="ABC transmembrane type-2" evidence="6">
    <location>
        <begin position="1"/>
        <end position="218"/>
    </location>
</feature>
<dbReference type="EMBL" id="BOVJ01000255">
    <property type="protein sequence ID" value="GIQ67103.1"/>
    <property type="molecule type" value="Genomic_DNA"/>
</dbReference>
<evidence type="ECO:0000256" key="5">
    <source>
        <dbReference type="RuleBase" id="RU361157"/>
    </source>
</evidence>
<evidence type="ECO:0000256" key="1">
    <source>
        <dbReference type="ARBA" id="ARBA00004141"/>
    </source>
</evidence>
<protein>
    <recommendedName>
        <fullName evidence="5">Transport permease protein</fullName>
    </recommendedName>
</protein>
<feature type="transmembrane region" description="Helical" evidence="5">
    <location>
        <begin position="106"/>
        <end position="130"/>
    </location>
</feature>
<name>A0ABQ4NFR5_9BACL</name>
<dbReference type="Pfam" id="PF01061">
    <property type="entry name" value="ABC2_membrane"/>
    <property type="match status" value="1"/>
</dbReference>
<keyword evidence="2 5" id="KW-0812">Transmembrane</keyword>
<feature type="transmembrane region" description="Helical" evidence="5">
    <location>
        <begin position="69"/>
        <end position="94"/>
    </location>
</feature>
<keyword evidence="3 5" id="KW-1133">Transmembrane helix</keyword>
<evidence type="ECO:0000256" key="4">
    <source>
        <dbReference type="ARBA" id="ARBA00023136"/>
    </source>
</evidence>
<dbReference type="PROSITE" id="PS51012">
    <property type="entry name" value="ABC_TM2"/>
    <property type="match status" value="1"/>
</dbReference>
<evidence type="ECO:0000256" key="2">
    <source>
        <dbReference type="ARBA" id="ARBA00022692"/>
    </source>
</evidence>
<comment type="similarity">
    <text evidence="5">Belongs to the ABC-2 integral membrane protein family.</text>
</comment>
<evidence type="ECO:0000259" key="6">
    <source>
        <dbReference type="PROSITE" id="PS51012"/>
    </source>
</evidence>
<comment type="subcellular location">
    <subcellularLocation>
        <location evidence="5">Cell membrane</location>
        <topology evidence="5">Multi-pass membrane protein</topology>
    </subcellularLocation>
    <subcellularLocation>
        <location evidence="1">Membrane</location>
        <topology evidence="1">Multi-pass membrane protein</topology>
    </subcellularLocation>
</comment>
<keyword evidence="4 5" id="KW-0472">Membrane</keyword>
<organism evidence="7 8">
    <name type="scientific">Paenibacillus cisolokensis</name>
    <dbReference type="NCBI Taxonomy" id="1658519"/>
    <lineage>
        <taxon>Bacteria</taxon>
        <taxon>Bacillati</taxon>
        <taxon>Bacillota</taxon>
        <taxon>Bacilli</taxon>
        <taxon>Bacillales</taxon>
        <taxon>Paenibacillaceae</taxon>
        <taxon>Paenibacillus</taxon>
    </lineage>
</organism>
<keyword evidence="5" id="KW-0813">Transport</keyword>
<feature type="transmembrane region" description="Helical" evidence="5">
    <location>
        <begin position="24"/>
        <end position="48"/>
    </location>
</feature>
<dbReference type="PANTHER" id="PTHR43229">
    <property type="entry name" value="NODULATION PROTEIN J"/>
    <property type="match status" value="1"/>
</dbReference>
<dbReference type="Proteomes" id="UP000680304">
    <property type="component" value="Unassembled WGS sequence"/>
</dbReference>
<sequence length="219" mass="24156">MPVVLMLMFVYVFGGAIQTGTAYVNYIVPGIIIFCAGYGSSMTAVSVSQDRLGGLFERLRSMPVHPSSFMLGHVIGSFVRNAISAALVFVVAFLLGFRPEAGWLDWLGVVLLLSLFILSVCWLAVVFGLLAKSVETASAFTFIVMFMPYVSSAFVPTDTMPSWLRAYADYQPFTPLIETLRGLLLDTDIGRQSWIAVVWFGGMLFVSYIVAMILFRRKG</sequence>
<comment type="caution">
    <text evidence="5">Lacks conserved residue(s) required for the propagation of feature annotation.</text>
</comment>
<evidence type="ECO:0000256" key="3">
    <source>
        <dbReference type="ARBA" id="ARBA00022989"/>
    </source>
</evidence>
<gene>
    <name evidence="7" type="ORF">PACILC2_56710</name>
</gene>
<dbReference type="InterPro" id="IPR047817">
    <property type="entry name" value="ABC2_TM_bact-type"/>
</dbReference>